<dbReference type="RefSeq" id="WP_150070797.1">
    <property type="nucleotide sequence ID" value="NZ_VWPH01000021.1"/>
</dbReference>
<dbReference type="PANTHER" id="PTHR43080">
    <property type="entry name" value="CBS DOMAIN-CONTAINING PROTEIN CBSX3, MITOCHONDRIAL"/>
    <property type="match status" value="1"/>
</dbReference>
<evidence type="ECO:0000313" key="5">
    <source>
        <dbReference type="Proteomes" id="UP000323946"/>
    </source>
</evidence>
<dbReference type="EMBL" id="VWPH01000021">
    <property type="protein sequence ID" value="KAA5825481.1"/>
    <property type="molecule type" value="Genomic_DNA"/>
</dbReference>
<sequence length="195" mass="21086">MSRPVVSVRGFDSIRTASGVLAEHGFTAAPVVDDDGVLIGIVTEADLIRETITHDPRSRVRDVRTGTPPTLVSQIMTKKVRAAAPDTDCTDIAETMLKHDLRTVPVVQNGIVVGIVTRRDLIRGLARDDAVIRSDILRNLGRCGGFEQWPVSVRDGAVMITDPVDDPHAREVARAVALATEGTRQVTVTKPRPPT</sequence>
<dbReference type="PROSITE" id="PS51371">
    <property type="entry name" value="CBS"/>
    <property type="match status" value="2"/>
</dbReference>
<evidence type="ECO:0000256" key="2">
    <source>
        <dbReference type="PROSITE-ProRule" id="PRU00703"/>
    </source>
</evidence>
<dbReference type="InterPro" id="IPR051257">
    <property type="entry name" value="Diverse_CBS-Domain"/>
</dbReference>
<organism evidence="4 5">
    <name type="scientific">Saccharopolyspora hirsuta</name>
    <dbReference type="NCBI Taxonomy" id="1837"/>
    <lineage>
        <taxon>Bacteria</taxon>
        <taxon>Bacillati</taxon>
        <taxon>Actinomycetota</taxon>
        <taxon>Actinomycetes</taxon>
        <taxon>Pseudonocardiales</taxon>
        <taxon>Pseudonocardiaceae</taxon>
        <taxon>Saccharopolyspora</taxon>
    </lineage>
</organism>
<dbReference type="AlphaFoldDB" id="A0A5M7BDJ5"/>
<dbReference type="InterPro" id="IPR046342">
    <property type="entry name" value="CBS_dom_sf"/>
</dbReference>
<gene>
    <name evidence="4" type="ORF">F1721_33170</name>
</gene>
<evidence type="ECO:0000259" key="3">
    <source>
        <dbReference type="PROSITE" id="PS51371"/>
    </source>
</evidence>
<reference evidence="4 5" key="1">
    <citation type="submission" date="2019-09" db="EMBL/GenBank/DDBJ databases">
        <title>Draft genome sequence of the thermophilic Saccharopolyspora hirsuta VKM Ac-666T.</title>
        <authorList>
            <person name="Lobastova T.G."/>
            <person name="Fokina V."/>
            <person name="Bragin E.Y."/>
            <person name="Shtratnikova V.Y."/>
            <person name="Starodumova I.P."/>
            <person name="Tarlachkov S.V."/>
            <person name="Donova M.V."/>
        </authorList>
    </citation>
    <scope>NUCLEOTIDE SEQUENCE [LARGE SCALE GENOMIC DNA]</scope>
    <source>
        <strain evidence="4 5">VKM Ac-666</strain>
    </source>
</reference>
<dbReference type="SMR" id="A0A5M7BDJ5"/>
<dbReference type="PANTHER" id="PTHR43080:SF2">
    <property type="entry name" value="CBS DOMAIN-CONTAINING PROTEIN"/>
    <property type="match status" value="1"/>
</dbReference>
<dbReference type="Proteomes" id="UP000323946">
    <property type="component" value="Unassembled WGS sequence"/>
</dbReference>
<accession>A0A5M7BDJ5</accession>
<name>A0A5M7BDJ5_SACHI</name>
<feature type="domain" description="CBS" evidence="3">
    <location>
        <begin position="76"/>
        <end position="131"/>
    </location>
</feature>
<protein>
    <submittedName>
        <fullName evidence="4">CBS domain-containing protein</fullName>
    </submittedName>
</protein>
<keyword evidence="5" id="KW-1185">Reference proteome</keyword>
<dbReference type="SMART" id="SM00116">
    <property type="entry name" value="CBS"/>
    <property type="match status" value="2"/>
</dbReference>
<dbReference type="Gene3D" id="3.10.580.10">
    <property type="entry name" value="CBS-domain"/>
    <property type="match status" value="1"/>
</dbReference>
<dbReference type="Pfam" id="PF00571">
    <property type="entry name" value="CBS"/>
    <property type="match status" value="2"/>
</dbReference>
<comment type="caution">
    <text evidence="4">The sequence shown here is derived from an EMBL/GenBank/DDBJ whole genome shotgun (WGS) entry which is preliminary data.</text>
</comment>
<dbReference type="CDD" id="cd04586">
    <property type="entry name" value="CBS_pair_BON_assoc"/>
    <property type="match status" value="1"/>
</dbReference>
<proteinExistence type="predicted"/>
<evidence type="ECO:0000313" key="4">
    <source>
        <dbReference type="EMBL" id="KAA5825481.1"/>
    </source>
</evidence>
<keyword evidence="1 2" id="KW-0129">CBS domain</keyword>
<feature type="domain" description="CBS" evidence="3">
    <location>
        <begin position="1"/>
        <end position="59"/>
    </location>
</feature>
<dbReference type="OrthoDB" id="9799454at2"/>
<evidence type="ECO:0000256" key="1">
    <source>
        <dbReference type="ARBA" id="ARBA00023122"/>
    </source>
</evidence>
<dbReference type="SUPFAM" id="SSF54631">
    <property type="entry name" value="CBS-domain pair"/>
    <property type="match status" value="1"/>
</dbReference>
<dbReference type="InterPro" id="IPR000644">
    <property type="entry name" value="CBS_dom"/>
</dbReference>